<evidence type="ECO:0000313" key="2">
    <source>
        <dbReference type="EMBL" id="MRV74284.1"/>
    </source>
</evidence>
<evidence type="ECO:0000256" key="1">
    <source>
        <dbReference type="SAM" id="SignalP"/>
    </source>
</evidence>
<dbReference type="Proteomes" id="UP000446768">
    <property type="component" value="Unassembled WGS sequence"/>
</dbReference>
<keyword evidence="3" id="KW-1185">Reference proteome</keyword>
<organism evidence="2 3">
    <name type="scientific">Pseudoduganella rivuli</name>
    <dbReference type="NCBI Taxonomy" id="2666085"/>
    <lineage>
        <taxon>Bacteria</taxon>
        <taxon>Pseudomonadati</taxon>
        <taxon>Pseudomonadota</taxon>
        <taxon>Betaproteobacteria</taxon>
        <taxon>Burkholderiales</taxon>
        <taxon>Oxalobacteraceae</taxon>
        <taxon>Telluria group</taxon>
        <taxon>Pseudoduganella</taxon>
    </lineage>
</organism>
<feature type="signal peptide" evidence="1">
    <location>
        <begin position="1"/>
        <end position="25"/>
    </location>
</feature>
<accession>A0A7X2IQT2</accession>
<sequence>MTSHTARALLLAPLLAAVCAPAAIASSHREAPFITKHPKTDATDFYMFRSYEPGRADYVTLIANYAPLQDAYGGPNYFQLDPDALYEIHIDNNGDAKEDLTFQFRFNNANKDAQLTVGGKKVSIPLVINGGAVADVNAAGANVRETYSVTAVRGDRRGGTRGAVTNASGGATTFDKPLDNIGNKAIPNYAAYANKHVYDVNIPGCAKPARMFVGQRKDPFAVNLGETFDLINIKAPAVEFAANAERAARDDLADKNVTTIALEVAASCLTASGGNDPVIGGWTTASLRQGRLLNPTPSATAGASKEGGAWTQVSRLGMPLVNEVVIGLKDKDRFNHSKPSGDAQFADYVTNPTLPALVEVLYGSAGAKAPTNFPRNDLVAAFLTGVKGLNQPAAVTPSEMLRLNTSIAPVAMGAQKRLGVIDGDNAGFPNGRRPGDDVVDIALRVVMGKLCTLNLGCAPADAPAGAIRFTDGAYLDDSAFTAAFPYLKTPLPGSPQQ</sequence>
<evidence type="ECO:0000313" key="3">
    <source>
        <dbReference type="Proteomes" id="UP000446768"/>
    </source>
</evidence>
<protein>
    <submittedName>
        <fullName evidence="2">DUF4331 domain-containing protein</fullName>
    </submittedName>
</protein>
<keyword evidence="1" id="KW-0732">Signal</keyword>
<dbReference type="AlphaFoldDB" id="A0A7X2IQT2"/>
<reference evidence="2 3" key="1">
    <citation type="submission" date="2019-11" db="EMBL/GenBank/DDBJ databases">
        <title>Novel species isolated from a subtropical stream in China.</title>
        <authorList>
            <person name="Lu H."/>
        </authorList>
    </citation>
    <scope>NUCLEOTIDE SEQUENCE [LARGE SCALE GENOMIC DNA]</scope>
    <source>
        <strain evidence="2 3">FT92W</strain>
    </source>
</reference>
<dbReference type="InterPro" id="IPR025566">
    <property type="entry name" value="DUF4331"/>
</dbReference>
<dbReference type="EMBL" id="WKJJ01000014">
    <property type="protein sequence ID" value="MRV74284.1"/>
    <property type="molecule type" value="Genomic_DNA"/>
</dbReference>
<dbReference type="Pfam" id="PF14224">
    <property type="entry name" value="DUF4331"/>
    <property type="match status" value="1"/>
</dbReference>
<gene>
    <name evidence="2" type="ORF">GJ700_21490</name>
</gene>
<feature type="chain" id="PRO_5031456402" evidence="1">
    <location>
        <begin position="26"/>
        <end position="497"/>
    </location>
</feature>
<dbReference type="RefSeq" id="WP_154377715.1">
    <property type="nucleotide sequence ID" value="NZ_WKJJ01000014.1"/>
</dbReference>
<proteinExistence type="predicted"/>
<comment type="caution">
    <text evidence="2">The sequence shown here is derived from an EMBL/GenBank/DDBJ whole genome shotgun (WGS) entry which is preliminary data.</text>
</comment>
<name>A0A7X2IQT2_9BURK</name>